<keyword evidence="3" id="KW-1185">Reference proteome</keyword>
<evidence type="ECO:0000313" key="2">
    <source>
        <dbReference type="EMBL" id="GLI64221.1"/>
    </source>
</evidence>
<dbReference type="EMBL" id="BSDZ01000017">
    <property type="protein sequence ID" value="GLI64221.1"/>
    <property type="molecule type" value="Genomic_DNA"/>
</dbReference>
<proteinExistence type="predicted"/>
<evidence type="ECO:0008006" key="4">
    <source>
        <dbReference type="Google" id="ProtNLM"/>
    </source>
</evidence>
<dbReference type="Proteomes" id="UP001165090">
    <property type="component" value="Unassembled WGS sequence"/>
</dbReference>
<feature type="transmembrane region" description="Helical" evidence="1">
    <location>
        <begin position="58"/>
        <end position="76"/>
    </location>
</feature>
<organism evidence="2 3">
    <name type="scientific">Volvox africanus</name>
    <dbReference type="NCBI Taxonomy" id="51714"/>
    <lineage>
        <taxon>Eukaryota</taxon>
        <taxon>Viridiplantae</taxon>
        <taxon>Chlorophyta</taxon>
        <taxon>core chlorophytes</taxon>
        <taxon>Chlorophyceae</taxon>
        <taxon>CS clade</taxon>
        <taxon>Chlamydomonadales</taxon>
        <taxon>Volvocaceae</taxon>
        <taxon>Volvox</taxon>
    </lineage>
</organism>
<comment type="caution">
    <text evidence="2">The sequence shown here is derived from an EMBL/GenBank/DDBJ whole genome shotgun (WGS) entry which is preliminary data.</text>
</comment>
<keyword evidence="1" id="KW-1133">Transmembrane helix</keyword>
<evidence type="ECO:0000313" key="3">
    <source>
        <dbReference type="Proteomes" id="UP001165090"/>
    </source>
</evidence>
<feature type="transmembrane region" description="Helical" evidence="1">
    <location>
        <begin position="29"/>
        <end position="46"/>
    </location>
</feature>
<reference evidence="2 3" key="1">
    <citation type="journal article" date="2023" name="IScience">
        <title>Expanded male sex-determining region conserved during the evolution of homothallism in the green alga Volvox.</title>
        <authorList>
            <person name="Yamamoto K."/>
            <person name="Matsuzaki R."/>
            <person name="Mahakham W."/>
            <person name="Heman W."/>
            <person name="Sekimoto H."/>
            <person name="Kawachi M."/>
            <person name="Minakuchi Y."/>
            <person name="Toyoda A."/>
            <person name="Nozaki H."/>
        </authorList>
    </citation>
    <scope>NUCLEOTIDE SEQUENCE [LARGE SCALE GENOMIC DNA]</scope>
    <source>
        <strain evidence="2 3">NIES-4468</strain>
    </source>
</reference>
<accession>A0ABQ5S4N6</accession>
<keyword evidence="1" id="KW-0812">Transmembrane</keyword>
<protein>
    <recommendedName>
        <fullName evidence="4">Very-long-chain 3-oxoacyl-CoA synthase</fullName>
    </recommendedName>
</protein>
<gene>
    <name evidence="2" type="ORF">VaNZ11_007419</name>
</gene>
<sequence>MIASLVRNVQDFSLNEFCKERAPKDELNYMWLGIYFMIYGFSTMYSTRLELVNDESKFIVVVYQIMMVTGVLKAIYPVWPPRIKHEITVQVAWYIVVFIC</sequence>
<evidence type="ECO:0000256" key="1">
    <source>
        <dbReference type="SAM" id="Phobius"/>
    </source>
</evidence>
<keyword evidence="1" id="KW-0472">Membrane</keyword>
<name>A0ABQ5S4N6_9CHLO</name>